<gene>
    <name evidence="4" type="ORF">GC098_00965</name>
</gene>
<dbReference type="RefSeq" id="WP_171640115.1">
    <property type="nucleotide sequence ID" value="NZ_WHOA01000005.1"/>
</dbReference>
<evidence type="ECO:0000313" key="4">
    <source>
        <dbReference type="EMBL" id="NOU70019.1"/>
    </source>
</evidence>
<name>A0ABX1XNM1_9BACL</name>
<protein>
    <recommendedName>
        <fullName evidence="3">SLH domain-containing protein</fullName>
    </recommendedName>
</protein>
<evidence type="ECO:0000256" key="1">
    <source>
        <dbReference type="ARBA" id="ARBA00022729"/>
    </source>
</evidence>
<evidence type="ECO:0000313" key="5">
    <source>
        <dbReference type="Proteomes" id="UP000616779"/>
    </source>
</evidence>
<feature type="domain" description="SLH" evidence="3">
    <location>
        <begin position="93"/>
        <end position="156"/>
    </location>
</feature>
<keyword evidence="1 2" id="KW-0732">Signal</keyword>
<comment type="caution">
    <text evidence="4">The sequence shown here is derived from an EMBL/GenBank/DDBJ whole genome shotgun (WGS) entry which is preliminary data.</text>
</comment>
<accession>A0ABX1XNM1</accession>
<reference evidence="4 5" key="1">
    <citation type="submission" date="2019-10" db="EMBL/GenBank/DDBJ databases">
        <title>Description of Paenibacillus terrestris sp. nov.</title>
        <authorList>
            <person name="Carlier A."/>
            <person name="Qi S."/>
        </authorList>
    </citation>
    <scope>NUCLEOTIDE SEQUENCE [LARGE SCALE GENOMIC DNA]</scope>
    <source>
        <strain evidence="4 5">LMG 31458</strain>
    </source>
</reference>
<organism evidence="4 5">
    <name type="scientific">Paenibacillus phytorum</name>
    <dbReference type="NCBI Taxonomy" id="2654977"/>
    <lineage>
        <taxon>Bacteria</taxon>
        <taxon>Bacillati</taxon>
        <taxon>Bacillota</taxon>
        <taxon>Bacilli</taxon>
        <taxon>Bacillales</taxon>
        <taxon>Paenibacillaceae</taxon>
        <taxon>Paenibacillus</taxon>
    </lineage>
</organism>
<feature type="chain" id="PRO_5045107031" description="SLH domain-containing protein" evidence="2">
    <location>
        <begin position="25"/>
        <end position="984"/>
    </location>
</feature>
<dbReference type="InterPro" id="IPR014755">
    <property type="entry name" value="Cu-Rt/internalin_Ig-like"/>
</dbReference>
<dbReference type="InterPro" id="IPR001119">
    <property type="entry name" value="SLH_dom"/>
</dbReference>
<evidence type="ECO:0000256" key="2">
    <source>
        <dbReference type="SAM" id="SignalP"/>
    </source>
</evidence>
<dbReference type="Gene3D" id="2.60.40.1220">
    <property type="match status" value="1"/>
</dbReference>
<dbReference type="Pfam" id="PF00395">
    <property type="entry name" value="SLH"/>
    <property type="match status" value="1"/>
</dbReference>
<dbReference type="PROSITE" id="PS51272">
    <property type="entry name" value="SLH"/>
    <property type="match status" value="2"/>
</dbReference>
<evidence type="ECO:0000259" key="3">
    <source>
        <dbReference type="PROSITE" id="PS51272"/>
    </source>
</evidence>
<proteinExistence type="predicted"/>
<feature type="domain" description="SLH" evidence="3">
    <location>
        <begin position="26"/>
        <end position="90"/>
    </location>
</feature>
<sequence>MKKTLSVVLTSAMALSMFSSLAFAKTSADFTDLKDLDAATQAKFDAMISAGIFDGVSDTTFGLKDEMNRAQFAKVAALIMGLDVNKDLQTSTFSDVSVTDAANGYALPYIEALKTAGVTDGYAEGQYNPAGKVTKEQLATFLVRVLGQDAAAKGKTGTDTTVSDWAQGYVALALELKLLSNGTDGTFGGMTNATRDLLVSGAYEAKQQYVPAGKVSVTDAKATGVQQVTVNFNKPIDTAKATLALTKGTADIATTVKFADDKKSAVLTLTDVKVSEGSYTATLSGLDAAGVDKTTATFTAENEKVSKLSFVNASDHIAKSAKVIVKIKAENQYGENASINGGSYTAYVSGATQPLTRNEDTGLLELTLNTSANQSEIDVVPVNVFLTNSSVSVQKTFKVGTEPYVTKVELGTVKYPTGKTALSSTGDVAEIGITRYDQYGDVIPETAIPTNRTDYNSIITPYSFEALKLVTGDYDTVKISLDKAVEKAGDYTVTIYVGSASATATVKAESSKVANKVEFDSFSGVLAHGDTNKYIPIIAYDANGNKLSAQDIADQAAAKRFSLSISGATAATGNNGNDAIVQSGEHKGQIKLDSIDASANSVVFMNLGIYSANVQNNAQQSFTIQEARKPETIVLDGDKPAQKALAGATSTVKWFVKDQYGEKLDKMIADYDGDYKVLVTVTGSTYADFTGLGSTNLTQATDKTYDFTATHLEDFNSKDLKFTALTAGTAKVEAKLIQNPGATNESTLKTIDSSMEVVANNTDLTYSLKPVSDLYATLDSGVVAAGEKLMTPASEWVFNGSLGRKVEIIAKNTSGDEVAIPAGRVVSAASSDQNVAQIAQDGGDVVVIGNKAGKATITVVYTLADGSAKDETIDVNVKTDQVVTAVITADGNNDITTPTVGTTTVDAYKLLPNLKIVDNYGVEYTDAELVRYADLLGIQYVVTDVKGSGTVTVNADRTITVSAGVTEFNIKAISNGKQVTTFVN</sequence>
<dbReference type="EMBL" id="WHOA01000005">
    <property type="protein sequence ID" value="NOU70019.1"/>
    <property type="molecule type" value="Genomic_DNA"/>
</dbReference>
<keyword evidence="5" id="KW-1185">Reference proteome</keyword>
<dbReference type="Gene3D" id="2.60.40.1080">
    <property type="match status" value="1"/>
</dbReference>
<feature type="signal peptide" evidence="2">
    <location>
        <begin position="1"/>
        <end position="24"/>
    </location>
</feature>
<dbReference type="Proteomes" id="UP000616779">
    <property type="component" value="Unassembled WGS sequence"/>
</dbReference>